<accession>A0A398CE47</accession>
<proteinExistence type="predicted"/>
<keyword evidence="3" id="KW-1185">Reference proteome</keyword>
<dbReference type="Proteomes" id="UP000266302">
    <property type="component" value="Unassembled WGS sequence"/>
</dbReference>
<dbReference type="InterPro" id="IPR011083">
    <property type="entry name" value="Phage_tail_collar_dom"/>
</dbReference>
<dbReference type="OrthoDB" id="9810174at2"/>
<dbReference type="Pfam" id="PF07484">
    <property type="entry name" value="Collar"/>
    <property type="match status" value="1"/>
</dbReference>
<dbReference type="SUPFAM" id="SSF88874">
    <property type="entry name" value="Receptor-binding domain of short tail fibre protein gp12"/>
    <property type="match status" value="1"/>
</dbReference>
<dbReference type="InterPro" id="IPR037053">
    <property type="entry name" value="Phage_tail_collar_dom_sf"/>
</dbReference>
<reference evidence="2 3" key="1">
    <citation type="submission" date="2018-09" db="EMBL/GenBank/DDBJ databases">
        <title>Draft genome of Simplicispira sp. NY-02.</title>
        <authorList>
            <person name="Im W.T."/>
        </authorList>
    </citation>
    <scope>NUCLEOTIDE SEQUENCE [LARGE SCALE GENOMIC DNA]</scope>
    <source>
        <strain evidence="2 3">NY-02</strain>
    </source>
</reference>
<comment type="caution">
    <text evidence="2">The sequence shown here is derived from an EMBL/GenBank/DDBJ whole genome shotgun (WGS) entry which is preliminary data.</text>
</comment>
<dbReference type="Gene3D" id="3.90.1340.10">
    <property type="entry name" value="Phage tail collar domain"/>
    <property type="match status" value="1"/>
</dbReference>
<evidence type="ECO:0000313" key="2">
    <source>
        <dbReference type="EMBL" id="RID97916.1"/>
    </source>
</evidence>
<evidence type="ECO:0000313" key="3">
    <source>
        <dbReference type="Proteomes" id="UP000266302"/>
    </source>
</evidence>
<sequence>MSEAYIGEIRMFGGNYAPQNWAPCDGRLLSIAENDVLYALLGTTYGGDGVSTFGLPDLRGRLPIGMGQGPGLSPRVQGQLMGVENVTLTVAQTPAHTHTFAAGGASSSASPQNLVPAAATGLSFYASAPTPSAWLAPGTVETVGGGQPHGNVMPSLAVGFIIALAGIFPSQG</sequence>
<protein>
    <submittedName>
        <fullName evidence="2">Phage tail protein</fullName>
    </submittedName>
</protein>
<dbReference type="AlphaFoldDB" id="A0A398CE47"/>
<name>A0A398CE47_9BURK</name>
<feature type="domain" description="Phage tail collar" evidence="1">
    <location>
        <begin position="7"/>
        <end position="63"/>
    </location>
</feature>
<dbReference type="EMBL" id="QXJC01000004">
    <property type="protein sequence ID" value="RID97916.1"/>
    <property type="molecule type" value="Genomic_DNA"/>
</dbReference>
<evidence type="ECO:0000259" key="1">
    <source>
        <dbReference type="Pfam" id="PF07484"/>
    </source>
</evidence>
<dbReference type="RefSeq" id="WP_119109622.1">
    <property type="nucleotide sequence ID" value="NZ_QXJC01000004.1"/>
</dbReference>
<gene>
    <name evidence="2" type="ORF">D3F03_11805</name>
</gene>
<organism evidence="2 3">
    <name type="scientific">Simplicispira hankyongi</name>
    <dbReference type="NCBI Taxonomy" id="2315688"/>
    <lineage>
        <taxon>Bacteria</taxon>
        <taxon>Pseudomonadati</taxon>
        <taxon>Pseudomonadota</taxon>
        <taxon>Betaproteobacteria</taxon>
        <taxon>Burkholderiales</taxon>
        <taxon>Comamonadaceae</taxon>
        <taxon>Simplicispira</taxon>
    </lineage>
</organism>